<proteinExistence type="predicted"/>
<accession>A0A1E8PJR6</accession>
<dbReference type="EMBL" id="MAQB02000013">
    <property type="protein sequence ID" value="OFJ46483.1"/>
    <property type="molecule type" value="Genomic_DNA"/>
</dbReference>
<sequence>MRSKNEKTNAANMDILDCARQDDLTAQKVEVGVIFQEMLDTATAAAYLAKNKVPIATALRVLTGSRRKKNAGEN</sequence>
<gene>
    <name evidence="1" type="ORF">BA896_021600</name>
</gene>
<name>A0A1E8PJR6_9BURK</name>
<comment type="caution">
    <text evidence="1">The sequence shown here is derived from an EMBL/GenBank/DDBJ whole genome shotgun (WGS) entry which is preliminary data.</text>
</comment>
<dbReference type="AlphaFoldDB" id="A0A1E8PJR6"/>
<reference evidence="1 2" key="1">
    <citation type="submission" date="2016-10" db="EMBL/GenBank/DDBJ databases">
        <title>Updated version of Genome Assembly of Janthinobacterium lividum ERGS5:01.</title>
        <authorList>
            <person name="Kumar R."/>
            <person name="Acharya V."/>
            <person name="Singh D."/>
        </authorList>
    </citation>
    <scope>NUCLEOTIDE SEQUENCE [LARGE SCALE GENOMIC DNA]</scope>
    <source>
        <strain evidence="1 2">ERGS5:01</strain>
    </source>
</reference>
<organism evidence="1 2">
    <name type="scientific">Janthinobacterium lividum</name>
    <dbReference type="NCBI Taxonomy" id="29581"/>
    <lineage>
        <taxon>Bacteria</taxon>
        <taxon>Pseudomonadati</taxon>
        <taxon>Pseudomonadota</taxon>
        <taxon>Betaproteobacteria</taxon>
        <taxon>Burkholderiales</taxon>
        <taxon>Oxalobacteraceae</taxon>
        <taxon>Janthinobacterium</taxon>
    </lineage>
</organism>
<dbReference type="Proteomes" id="UP000092634">
    <property type="component" value="Unassembled WGS sequence"/>
</dbReference>
<evidence type="ECO:0000313" key="2">
    <source>
        <dbReference type="Proteomes" id="UP000092634"/>
    </source>
</evidence>
<evidence type="ECO:0000313" key="1">
    <source>
        <dbReference type="EMBL" id="OFJ46483.1"/>
    </source>
</evidence>
<protein>
    <submittedName>
        <fullName evidence="1">Uncharacterized protein</fullName>
    </submittedName>
</protein>